<protein>
    <recommendedName>
        <fullName evidence="4">Periplasmic heavy metal sensor</fullName>
    </recommendedName>
</protein>
<accession>A0A917JBB5</accession>
<proteinExistence type="predicted"/>
<name>A0A917JBB5_9SPHI</name>
<gene>
    <name evidence="2" type="ORF">GCM10011425_25270</name>
</gene>
<keyword evidence="3" id="KW-1185">Reference proteome</keyword>
<reference evidence="2" key="1">
    <citation type="journal article" date="2014" name="Int. J. Syst. Evol. Microbiol.">
        <title>Complete genome sequence of Corynebacterium casei LMG S-19264T (=DSM 44701T), isolated from a smear-ripened cheese.</title>
        <authorList>
            <consortium name="US DOE Joint Genome Institute (JGI-PGF)"/>
            <person name="Walter F."/>
            <person name="Albersmeier A."/>
            <person name="Kalinowski J."/>
            <person name="Ruckert C."/>
        </authorList>
    </citation>
    <scope>NUCLEOTIDE SEQUENCE</scope>
    <source>
        <strain evidence="2">CCM 8711</strain>
    </source>
</reference>
<reference evidence="2" key="2">
    <citation type="submission" date="2020-09" db="EMBL/GenBank/DDBJ databases">
        <authorList>
            <person name="Sun Q."/>
            <person name="Sedlacek I."/>
        </authorList>
    </citation>
    <scope>NUCLEOTIDE SEQUENCE</scope>
    <source>
        <strain evidence="2">CCM 8711</strain>
    </source>
</reference>
<feature type="chain" id="PRO_5037134056" description="Periplasmic heavy metal sensor" evidence="1">
    <location>
        <begin position="25"/>
        <end position="146"/>
    </location>
</feature>
<evidence type="ECO:0008006" key="4">
    <source>
        <dbReference type="Google" id="ProtNLM"/>
    </source>
</evidence>
<sequence>MKKIMKSLALIALLVSAFVFGAHAQTQAGHAKGKFKAILTADQQAMLKQNKQKHREAAKAFKATLTAEQKAILADKAVPRKERKAKLAATLTSTQKEVMAANRVQNKANRKAFVATLTDAQKAQMKEIFKGRHAKGELKHNKPSKV</sequence>
<evidence type="ECO:0000256" key="1">
    <source>
        <dbReference type="SAM" id="SignalP"/>
    </source>
</evidence>
<evidence type="ECO:0000313" key="2">
    <source>
        <dbReference type="EMBL" id="GGI51315.1"/>
    </source>
</evidence>
<dbReference type="RefSeq" id="WP_188417279.1">
    <property type="nucleotide sequence ID" value="NZ_BMDO01000006.1"/>
</dbReference>
<dbReference type="AlphaFoldDB" id="A0A917JBB5"/>
<keyword evidence="1" id="KW-0732">Signal</keyword>
<dbReference type="Proteomes" id="UP000662074">
    <property type="component" value="Unassembled WGS sequence"/>
</dbReference>
<comment type="caution">
    <text evidence="2">The sequence shown here is derived from an EMBL/GenBank/DDBJ whole genome shotgun (WGS) entry which is preliminary data.</text>
</comment>
<feature type="signal peptide" evidence="1">
    <location>
        <begin position="1"/>
        <end position="24"/>
    </location>
</feature>
<evidence type="ECO:0000313" key="3">
    <source>
        <dbReference type="Proteomes" id="UP000662074"/>
    </source>
</evidence>
<organism evidence="2 3">
    <name type="scientific">Mucilaginibacter galii</name>
    <dbReference type="NCBI Taxonomy" id="2005073"/>
    <lineage>
        <taxon>Bacteria</taxon>
        <taxon>Pseudomonadati</taxon>
        <taxon>Bacteroidota</taxon>
        <taxon>Sphingobacteriia</taxon>
        <taxon>Sphingobacteriales</taxon>
        <taxon>Sphingobacteriaceae</taxon>
        <taxon>Mucilaginibacter</taxon>
    </lineage>
</organism>
<dbReference type="EMBL" id="BMDO01000006">
    <property type="protein sequence ID" value="GGI51315.1"/>
    <property type="molecule type" value="Genomic_DNA"/>
</dbReference>